<keyword evidence="3" id="KW-1185">Reference proteome</keyword>
<evidence type="ECO:0000313" key="2">
    <source>
        <dbReference type="EMBL" id="NHZ79385.1"/>
    </source>
</evidence>
<dbReference type="InterPro" id="IPR000415">
    <property type="entry name" value="Nitroreductase-like"/>
</dbReference>
<comment type="caution">
    <text evidence="2">The sequence shown here is derived from an EMBL/GenBank/DDBJ whole genome shotgun (WGS) entry which is preliminary data.</text>
</comment>
<dbReference type="RefSeq" id="WP_167086326.1">
    <property type="nucleotide sequence ID" value="NZ_WHJG01000006.1"/>
</dbReference>
<dbReference type="InterPro" id="IPR052544">
    <property type="entry name" value="Bacteriocin_Proc_Enz"/>
</dbReference>
<organism evidence="2 3">
    <name type="scientific">Massilia frigida</name>
    <dbReference type="NCBI Taxonomy" id="2609281"/>
    <lineage>
        <taxon>Bacteria</taxon>
        <taxon>Pseudomonadati</taxon>
        <taxon>Pseudomonadota</taxon>
        <taxon>Betaproteobacteria</taxon>
        <taxon>Burkholderiales</taxon>
        <taxon>Oxalobacteraceae</taxon>
        <taxon>Telluria group</taxon>
        <taxon>Massilia</taxon>
    </lineage>
</organism>
<gene>
    <name evidence="2" type="ORF">F2P44_08860</name>
</gene>
<accession>A0ABX0NCB5</accession>
<dbReference type="Gene3D" id="3.40.50.720">
    <property type="entry name" value="NAD(P)-binding Rossmann-like Domain"/>
    <property type="match status" value="1"/>
</dbReference>
<sequence length="612" mass="66647">MTTIIDFQAALVSLSAEPSDPQMRLPMHPKLVAGVQPVWHSRECLIMVGGPTTITLRGKAVSVVLPSLLPLLDGTRTLAQIGEQMRGIGARAVQQALMLLFMRGLLVGEPVPCTDPLQLELERDARWRRLLNTYERYLDETRVCQSAGAVLAAMRRGKLLLISDSGYAITVLKALKELGLGCATLLTPHADLVEQATALSDASWDLKVQQQPLDALLAANDEHDAVCAFISAEPAVERALALGDALHGQRLLYAVLGERELRIGPCVDVPSSACLHCAKASGTFERGNDRHYGALELELGAERVAHKLLQLFTHVVAIDSIERSETLDSDTLVFTAQPVFRQFGCSHCAPLSASWPERPGLDLGGARLAPLPWFYHRSSQHAAYAMAPKGHQVHYASKNKQASAGGYKIYRSRPSTALAELDKQSPRFAQLSQLLGSAVGRRVWQAGPNLSFALRLTPSGGNMSSQNVYVLSYEEHTRGCYYFNPRGYWQRLADHAPALTQLGLLCDGDLQPRFALLLTCSHARLESKYNNAAYRYAFYDAGTLVASLQALAPQHEFICHTSAHFDDDAVAALFGGLQTNEFATAVVVLTDASLTAIPNQVNADTNMFAANE</sequence>
<dbReference type="SUPFAM" id="SSF55469">
    <property type="entry name" value="FMN-dependent nitroreductase-like"/>
    <property type="match status" value="1"/>
</dbReference>
<dbReference type="InterPro" id="IPR029479">
    <property type="entry name" value="Nitroreductase"/>
</dbReference>
<evidence type="ECO:0000259" key="1">
    <source>
        <dbReference type="Pfam" id="PF00881"/>
    </source>
</evidence>
<dbReference type="PANTHER" id="PTHR43745">
    <property type="entry name" value="NITROREDUCTASE MJ1384-RELATED"/>
    <property type="match status" value="1"/>
</dbReference>
<reference evidence="2 3" key="1">
    <citation type="submission" date="2019-10" db="EMBL/GenBank/DDBJ databases">
        <title>Taxonomy of Antarctic Massilia spp.: description of Massilia rubra sp. nov., Massilia aquatica sp. nov., Massilia mucilaginosa sp. nov., Massilia frigida sp. nov. isolated from streams, lakes and regoliths.</title>
        <authorList>
            <person name="Holochova P."/>
            <person name="Sedlacek I."/>
            <person name="Kralova S."/>
            <person name="Maslanova I."/>
            <person name="Busse H.-J."/>
            <person name="Stankova E."/>
            <person name="Vrbovska V."/>
            <person name="Kovarovic V."/>
            <person name="Bartak M."/>
            <person name="Svec P."/>
            <person name="Pantucek R."/>
        </authorList>
    </citation>
    <scope>NUCLEOTIDE SEQUENCE [LARGE SCALE GENOMIC DNA]</scope>
    <source>
        <strain evidence="2 3">CCM 8695</strain>
    </source>
</reference>
<dbReference type="Gene3D" id="3.40.109.10">
    <property type="entry name" value="NADH Oxidase"/>
    <property type="match status" value="1"/>
</dbReference>
<proteinExistence type="predicted"/>
<evidence type="ECO:0000313" key="3">
    <source>
        <dbReference type="Proteomes" id="UP000621455"/>
    </source>
</evidence>
<dbReference type="Proteomes" id="UP000621455">
    <property type="component" value="Unassembled WGS sequence"/>
</dbReference>
<dbReference type="EMBL" id="WHJG01000006">
    <property type="protein sequence ID" value="NHZ79385.1"/>
    <property type="molecule type" value="Genomic_DNA"/>
</dbReference>
<protein>
    <recommendedName>
        <fullName evidence="1">Nitroreductase domain-containing protein</fullName>
    </recommendedName>
</protein>
<feature type="domain" description="Nitroreductase" evidence="1">
    <location>
        <begin position="421"/>
        <end position="582"/>
    </location>
</feature>
<dbReference type="Gene3D" id="3.90.930.60">
    <property type="match status" value="1"/>
</dbReference>
<dbReference type="Pfam" id="PF00881">
    <property type="entry name" value="Nitroreductase"/>
    <property type="match status" value="1"/>
</dbReference>
<name>A0ABX0NCB5_9BURK</name>
<dbReference type="PANTHER" id="PTHR43745:SF2">
    <property type="entry name" value="NITROREDUCTASE MJ1384-RELATED"/>
    <property type="match status" value="1"/>
</dbReference>